<feature type="compositionally biased region" description="Polar residues" evidence="10">
    <location>
        <begin position="422"/>
        <end position="440"/>
    </location>
</feature>
<dbReference type="FunCoup" id="A0A0L0HSC1">
    <property type="interactions" value="43"/>
</dbReference>
<evidence type="ECO:0000256" key="2">
    <source>
        <dbReference type="ARBA" id="ARBA00006899"/>
    </source>
</evidence>
<proteinExistence type="inferred from homology"/>
<protein>
    <submittedName>
        <fullName evidence="13">Uncharacterized protein</fullName>
    </submittedName>
</protein>
<evidence type="ECO:0000313" key="14">
    <source>
        <dbReference type="Proteomes" id="UP000053201"/>
    </source>
</evidence>
<gene>
    <name evidence="13" type="ORF">SPPG_01470</name>
</gene>
<dbReference type="OMA" id="MAYESAM"/>
<evidence type="ECO:0000313" key="13">
    <source>
        <dbReference type="EMBL" id="KND04023.1"/>
    </source>
</evidence>
<evidence type="ECO:0000256" key="6">
    <source>
        <dbReference type="ARBA" id="ARBA00023015"/>
    </source>
</evidence>
<dbReference type="VEuPathDB" id="FungiDB:SPPG_01470"/>
<dbReference type="GeneID" id="27685130"/>
<dbReference type="PANTHER" id="PTHR31576:SF2">
    <property type="entry name" value="TATA BOX-BINDING PROTEIN-ASSOCIATED FACTOR RNA POLYMERASE I SUBUNIT B"/>
    <property type="match status" value="1"/>
</dbReference>
<feature type="region of interest" description="Disordered" evidence="10">
    <location>
        <begin position="419"/>
        <end position="443"/>
    </location>
</feature>
<dbReference type="AlphaFoldDB" id="A0A0L0HSC1"/>
<keyword evidence="4" id="KW-0863">Zinc-finger</keyword>
<evidence type="ECO:0000256" key="7">
    <source>
        <dbReference type="ARBA" id="ARBA00023125"/>
    </source>
</evidence>
<evidence type="ECO:0000256" key="1">
    <source>
        <dbReference type="ARBA" id="ARBA00004604"/>
    </source>
</evidence>
<dbReference type="Proteomes" id="UP000053201">
    <property type="component" value="Unassembled WGS sequence"/>
</dbReference>
<evidence type="ECO:0000256" key="3">
    <source>
        <dbReference type="ARBA" id="ARBA00022723"/>
    </source>
</evidence>
<dbReference type="GO" id="GO:0070860">
    <property type="term" value="C:RNA polymerase I core factor complex"/>
    <property type="evidence" value="ECO:0007669"/>
    <property type="project" value="InterPro"/>
</dbReference>
<dbReference type="GO" id="GO:0008270">
    <property type="term" value="F:zinc ion binding"/>
    <property type="evidence" value="ECO:0007669"/>
    <property type="project" value="UniProtKB-KW"/>
</dbReference>
<keyword evidence="6" id="KW-0805">Transcription regulation</keyword>
<feature type="region of interest" description="Disordered" evidence="10">
    <location>
        <begin position="37"/>
        <end position="67"/>
    </location>
</feature>
<feature type="region of interest" description="Disordered" evidence="10">
    <location>
        <begin position="132"/>
        <end position="179"/>
    </location>
</feature>
<evidence type="ECO:0000256" key="8">
    <source>
        <dbReference type="ARBA" id="ARBA00023163"/>
    </source>
</evidence>
<keyword evidence="3" id="KW-0479">Metal-binding</keyword>
<dbReference type="GO" id="GO:0001164">
    <property type="term" value="F:RNA polymerase I core promoter sequence-specific DNA binding"/>
    <property type="evidence" value="ECO:0007669"/>
    <property type="project" value="InterPro"/>
</dbReference>
<feature type="compositionally biased region" description="Basic residues" evidence="10">
    <location>
        <begin position="162"/>
        <end position="171"/>
    </location>
</feature>
<dbReference type="InterPro" id="IPR033599">
    <property type="entry name" value="TAF1B/Rrn7"/>
</dbReference>
<evidence type="ECO:0000256" key="5">
    <source>
        <dbReference type="ARBA" id="ARBA00022833"/>
    </source>
</evidence>
<feature type="compositionally biased region" description="Low complexity" evidence="10">
    <location>
        <begin position="134"/>
        <end position="145"/>
    </location>
</feature>
<name>A0A0L0HSC1_SPIPD</name>
<evidence type="ECO:0000259" key="12">
    <source>
        <dbReference type="Pfam" id="PF20644"/>
    </source>
</evidence>
<keyword evidence="14" id="KW-1185">Reference proteome</keyword>
<keyword evidence="7" id="KW-0238">DNA-binding</keyword>
<accession>A0A0L0HSC1</accession>
<dbReference type="InterPro" id="IPR021752">
    <property type="entry name" value="TF_Rrn7_Zf"/>
</dbReference>
<dbReference type="GO" id="GO:0042790">
    <property type="term" value="P:nucleolar large rRNA transcription by RNA polymerase I"/>
    <property type="evidence" value="ECO:0007669"/>
    <property type="project" value="TreeGrafter"/>
</dbReference>
<comment type="similarity">
    <text evidence="2">Belongs to the RRN7/TAF1B family.</text>
</comment>
<sequence length="527" mass="60097">MKKPPCPVCRSRTYRKDSAGFYVCQYGHQLTSYVEERGDDDAEAASNARRRASGRRSQSRERKRKAKEFKHDTPFSVICEVFQWSLKLQVQAIIKIQGLSEELELVVLDLWSLYVTALEVDFEDRRRNHLNWRPSSQQSSVPPSSGDESVNASDAYSDSGRRGKRRRRSRSRTPNVSTDGESEAEVEYLRVMQNILPYYSLVLCHLGCLLLRVPILLKDLHRWSISGDIPYFFTATDLPSELTSRFNLYRSGIERKVVPSVSEMFDASGSFRRLFEEKFGIAFPPVNAPLLWIRTLKELCLPVTFYSDMAVLYRLLSGFKRGGKHLRHGEVWHGALALVIFKLRCGADHDSKEMQKWINHLATRKDGQPPYATWSTSDIDNQDLRGRKEYIKNFARALLRRGAKQKGAEIFEAACAPREQSESFQSTNEPLQPANRQTRSYPPLSDLAGSDYISYVGRDPAGEFHSPYGIVQGKCADMLGVDALDLEGKVRRIEKQLKVELLWIRDIIRDHRSDQGVSNPPHCTSGA</sequence>
<dbReference type="RefSeq" id="XP_016612062.1">
    <property type="nucleotide sequence ID" value="XM_016749788.1"/>
</dbReference>
<dbReference type="Pfam" id="PF11781">
    <property type="entry name" value="Zn_ribbon_RRN7"/>
    <property type="match status" value="1"/>
</dbReference>
<evidence type="ECO:0000256" key="9">
    <source>
        <dbReference type="ARBA" id="ARBA00023242"/>
    </source>
</evidence>
<dbReference type="OrthoDB" id="2150404at2759"/>
<feature type="compositionally biased region" description="Polar residues" evidence="10">
    <location>
        <begin position="146"/>
        <end position="156"/>
    </location>
</feature>
<keyword evidence="9" id="KW-0539">Nucleus</keyword>
<dbReference type="InParanoid" id="A0A0L0HSC1"/>
<evidence type="ECO:0000256" key="10">
    <source>
        <dbReference type="SAM" id="MobiDB-lite"/>
    </source>
</evidence>
<organism evidence="13 14">
    <name type="scientific">Spizellomyces punctatus (strain DAOM BR117)</name>
    <dbReference type="NCBI Taxonomy" id="645134"/>
    <lineage>
        <taxon>Eukaryota</taxon>
        <taxon>Fungi</taxon>
        <taxon>Fungi incertae sedis</taxon>
        <taxon>Chytridiomycota</taxon>
        <taxon>Chytridiomycota incertae sedis</taxon>
        <taxon>Chytridiomycetes</taxon>
        <taxon>Spizellomycetales</taxon>
        <taxon>Spizellomycetaceae</taxon>
        <taxon>Spizellomyces</taxon>
    </lineage>
</organism>
<dbReference type="STRING" id="645134.A0A0L0HSC1"/>
<dbReference type="PANTHER" id="PTHR31576">
    <property type="entry name" value="TATA BOX-BINDING PROTEIN-ASSOCIATED FACTOR RNA POLYMERASE I SUBUNIT B"/>
    <property type="match status" value="1"/>
</dbReference>
<dbReference type="eggNOG" id="ENOG502S2NQ">
    <property type="taxonomic scope" value="Eukaryota"/>
</dbReference>
<keyword evidence="5" id="KW-0862">Zinc</keyword>
<dbReference type="InterPro" id="IPR048540">
    <property type="entry name" value="Rrn7_cyclin_N"/>
</dbReference>
<feature type="domain" description="Rrn7/TAF1B N-terminal cyclin" evidence="12">
    <location>
        <begin position="82"/>
        <end position="239"/>
    </location>
</feature>
<comment type="subcellular location">
    <subcellularLocation>
        <location evidence="1">Nucleus</location>
        <location evidence="1">Nucleolus</location>
    </subcellularLocation>
</comment>
<evidence type="ECO:0000256" key="4">
    <source>
        <dbReference type="ARBA" id="ARBA00022771"/>
    </source>
</evidence>
<dbReference type="EMBL" id="KQ257451">
    <property type="protein sequence ID" value="KND04023.1"/>
    <property type="molecule type" value="Genomic_DNA"/>
</dbReference>
<reference evidence="13 14" key="1">
    <citation type="submission" date="2009-08" db="EMBL/GenBank/DDBJ databases">
        <title>The Genome Sequence of Spizellomyces punctatus strain DAOM BR117.</title>
        <authorList>
            <consortium name="The Broad Institute Genome Sequencing Platform"/>
            <person name="Russ C."/>
            <person name="Cuomo C."/>
            <person name="Shea T."/>
            <person name="Young S.K."/>
            <person name="Zeng Q."/>
            <person name="Koehrsen M."/>
            <person name="Haas B."/>
            <person name="Borodovsky M."/>
            <person name="Guigo R."/>
            <person name="Alvarado L."/>
            <person name="Berlin A."/>
            <person name="Bochicchio J."/>
            <person name="Borenstein D."/>
            <person name="Chapman S."/>
            <person name="Chen Z."/>
            <person name="Engels R."/>
            <person name="Freedman E."/>
            <person name="Gellesch M."/>
            <person name="Goldberg J."/>
            <person name="Griggs A."/>
            <person name="Gujja S."/>
            <person name="Heiman D."/>
            <person name="Hepburn T."/>
            <person name="Howarth C."/>
            <person name="Jen D."/>
            <person name="Larson L."/>
            <person name="Lewis B."/>
            <person name="Mehta T."/>
            <person name="Park D."/>
            <person name="Pearson M."/>
            <person name="Roberts A."/>
            <person name="Saif S."/>
            <person name="Shenoy N."/>
            <person name="Sisk P."/>
            <person name="Stolte C."/>
            <person name="Sykes S."/>
            <person name="Thomson T."/>
            <person name="Walk T."/>
            <person name="White J."/>
            <person name="Yandava C."/>
            <person name="Burger G."/>
            <person name="Gray M.W."/>
            <person name="Holland P.W.H."/>
            <person name="King N."/>
            <person name="Lang F.B.F."/>
            <person name="Roger A.J."/>
            <person name="Ruiz-Trillo I."/>
            <person name="Lander E."/>
            <person name="Nusbaum C."/>
        </authorList>
    </citation>
    <scope>NUCLEOTIDE SEQUENCE [LARGE SCALE GENOMIC DNA]</scope>
    <source>
        <strain evidence="13 14">DAOM BR117</strain>
    </source>
</reference>
<dbReference type="Pfam" id="PF20644">
    <property type="entry name" value="Rrn7_cyclin_N"/>
    <property type="match status" value="1"/>
</dbReference>
<evidence type="ECO:0000259" key="11">
    <source>
        <dbReference type="Pfam" id="PF11781"/>
    </source>
</evidence>
<keyword evidence="8" id="KW-0804">Transcription</keyword>
<feature type="domain" description="RRN7-type" evidence="11">
    <location>
        <begin position="2"/>
        <end position="30"/>
    </location>
</feature>